<dbReference type="Pfam" id="PF13407">
    <property type="entry name" value="Peripla_BP_4"/>
    <property type="match status" value="1"/>
</dbReference>
<sequence>MRKNIFLFVLTFVSVLLMAACGNSNEQTSVQTEDNESNSDNEYYIGWSVLSTESDFLSQMTEKLQNSFKERGIKFDVASADFNPTKQIEQIENFISLGVDEIIVMAVDPSSLTDVLQKAHDQGVKVVAFSQKTSVYDKFFGANEIETGKAQAEMAADWVESTFPDAEPGSVEVAIFEYRDKPIAAERSDGLAKITEFSDKVKVVETVGVDSTTEGGQAAAENLFLTKPNVKAILSYNSDTAMGVNAYVSSINSRVEDKSQFATFGVDFNPSVADAIAKSANNESVMRGTIVLGGSLDETVKVMVDGGLEVLEGNVEVVDDYAELTKVTLDNLDQVQ</sequence>
<dbReference type="InterPro" id="IPR028082">
    <property type="entry name" value="Peripla_BP_I"/>
</dbReference>
<protein>
    <submittedName>
        <fullName evidence="5">Sugar ABC transporter substrate-binding protein</fullName>
    </submittedName>
</protein>
<accession>A0ABW5C170</accession>
<evidence type="ECO:0000256" key="2">
    <source>
        <dbReference type="ARBA" id="ARBA00022729"/>
    </source>
</evidence>
<comment type="subcellular location">
    <subcellularLocation>
        <location evidence="1">Cell envelope</location>
    </subcellularLocation>
</comment>
<keyword evidence="6" id="KW-1185">Reference proteome</keyword>
<feature type="domain" description="Periplasmic binding protein" evidence="4">
    <location>
        <begin position="45"/>
        <end position="286"/>
    </location>
</feature>
<evidence type="ECO:0000256" key="3">
    <source>
        <dbReference type="SAM" id="SignalP"/>
    </source>
</evidence>
<dbReference type="EMBL" id="JBHUIK010000004">
    <property type="protein sequence ID" value="MFD2215639.1"/>
    <property type="molecule type" value="Genomic_DNA"/>
</dbReference>
<dbReference type="PANTHER" id="PTHR30036:SF1">
    <property type="entry name" value="D-XYLOSE-BINDING PERIPLASMIC PROTEIN"/>
    <property type="match status" value="1"/>
</dbReference>
<dbReference type="PROSITE" id="PS51257">
    <property type="entry name" value="PROKAR_LIPOPROTEIN"/>
    <property type="match status" value="1"/>
</dbReference>
<evidence type="ECO:0000256" key="1">
    <source>
        <dbReference type="ARBA" id="ARBA00004196"/>
    </source>
</evidence>
<dbReference type="PANTHER" id="PTHR30036">
    <property type="entry name" value="D-XYLOSE-BINDING PERIPLASMIC PROTEIN"/>
    <property type="match status" value="1"/>
</dbReference>
<keyword evidence="2 3" id="KW-0732">Signal</keyword>
<dbReference type="Gene3D" id="3.40.50.2300">
    <property type="match status" value="2"/>
</dbReference>
<evidence type="ECO:0000259" key="4">
    <source>
        <dbReference type="Pfam" id="PF13407"/>
    </source>
</evidence>
<feature type="signal peptide" evidence="3">
    <location>
        <begin position="1"/>
        <end position="19"/>
    </location>
</feature>
<proteinExistence type="predicted"/>
<organism evidence="5 6">
    <name type="scientific">Metabacillus endolithicus</name>
    <dbReference type="NCBI Taxonomy" id="1535204"/>
    <lineage>
        <taxon>Bacteria</taxon>
        <taxon>Bacillati</taxon>
        <taxon>Bacillota</taxon>
        <taxon>Bacilli</taxon>
        <taxon>Bacillales</taxon>
        <taxon>Bacillaceae</taxon>
        <taxon>Metabacillus</taxon>
    </lineage>
</organism>
<reference evidence="6" key="1">
    <citation type="journal article" date="2019" name="Int. J. Syst. Evol. Microbiol.">
        <title>The Global Catalogue of Microorganisms (GCM) 10K type strain sequencing project: providing services to taxonomists for standard genome sequencing and annotation.</title>
        <authorList>
            <consortium name="The Broad Institute Genomics Platform"/>
            <consortium name="The Broad Institute Genome Sequencing Center for Infectious Disease"/>
            <person name="Wu L."/>
            <person name="Ma J."/>
        </authorList>
    </citation>
    <scope>NUCLEOTIDE SEQUENCE [LARGE SCALE GENOMIC DNA]</scope>
    <source>
        <strain evidence="6">CGMCC 1.15474</strain>
    </source>
</reference>
<dbReference type="Proteomes" id="UP001597318">
    <property type="component" value="Unassembled WGS sequence"/>
</dbReference>
<evidence type="ECO:0000313" key="5">
    <source>
        <dbReference type="EMBL" id="MFD2215639.1"/>
    </source>
</evidence>
<evidence type="ECO:0000313" key="6">
    <source>
        <dbReference type="Proteomes" id="UP001597318"/>
    </source>
</evidence>
<dbReference type="CDD" id="cd01536">
    <property type="entry name" value="PBP1_ABC_sugar_binding-like"/>
    <property type="match status" value="1"/>
</dbReference>
<name>A0ABW5C170_9BACI</name>
<gene>
    <name evidence="5" type="ORF">ACFSKK_18295</name>
</gene>
<dbReference type="SUPFAM" id="SSF53822">
    <property type="entry name" value="Periplasmic binding protein-like I"/>
    <property type="match status" value="1"/>
</dbReference>
<dbReference type="InterPro" id="IPR050555">
    <property type="entry name" value="Bact_Solute-Bind_Prot2"/>
</dbReference>
<comment type="caution">
    <text evidence="5">The sequence shown here is derived from an EMBL/GenBank/DDBJ whole genome shotgun (WGS) entry which is preliminary data.</text>
</comment>
<dbReference type="RefSeq" id="WP_247340385.1">
    <property type="nucleotide sequence ID" value="NZ_CP095550.1"/>
</dbReference>
<dbReference type="InterPro" id="IPR025997">
    <property type="entry name" value="SBP_2_dom"/>
</dbReference>
<feature type="chain" id="PRO_5046676301" evidence="3">
    <location>
        <begin position="20"/>
        <end position="336"/>
    </location>
</feature>